<dbReference type="EMBL" id="JAWXYG010000003">
    <property type="protein sequence ID" value="KAK4279039.1"/>
    <property type="molecule type" value="Genomic_DNA"/>
</dbReference>
<gene>
    <name evidence="1" type="ORF">QN277_016802</name>
</gene>
<organism evidence="1 2">
    <name type="scientific">Acacia crassicarpa</name>
    <name type="common">northern wattle</name>
    <dbReference type="NCBI Taxonomy" id="499986"/>
    <lineage>
        <taxon>Eukaryota</taxon>
        <taxon>Viridiplantae</taxon>
        <taxon>Streptophyta</taxon>
        <taxon>Embryophyta</taxon>
        <taxon>Tracheophyta</taxon>
        <taxon>Spermatophyta</taxon>
        <taxon>Magnoliopsida</taxon>
        <taxon>eudicotyledons</taxon>
        <taxon>Gunneridae</taxon>
        <taxon>Pentapetalae</taxon>
        <taxon>rosids</taxon>
        <taxon>fabids</taxon>
        <taxon>Fabales</taxon>
        <taxon>Fabaceae</taxon>
        <taxon>Caesalpinioideae</taxon>
        <taxon>mimosoid clade</taxon>
        <taxon>Acacieae</taxon>
        <taxon>Acacia</taxon>
    </lineage>
</organism>
<protein>
    <submittedName>
        <fullName evidence="1">Uncharacterized protein</fullName>
    </submittedName>
</protein>
<name>A0AAE1MXI1_9FABA</name>
<evidence type="ECO:0000313" key="2">
    <source>
        <dbReference type="Proteomes" id="UP001293593"/>
    </source>
</evidence>
<dbReference type="InterPro" id="IPR044296">
    <property type="entry name" value="HIPP46"/>
</dbReference>
<proteinExistence type="predicted"/>
<keyword evidence="2" id="KW-1185">Reference proteome</keyword>
<evidence type="ECO:0000313" key="1">
    <source>
        <dbReference type="EMBL" id="KAK4279039.1"/>
    </source>
</evidence>
<comment type="caution">
    <text evidence="1">The sequence shown here is derived from an EMBL/GenBank/DDBJ whole genome shotgun (WGS) entry which is preliminary data.</text>
</comment>
<reference evidence="1" key="1">
    <citation type="submission" date="2023-10" db="EMBL/GenBank/DDBJ databases">
        <title>Chromosome-level genome of the transformable northern wattle, Acacia crassicarpa.</title>
        <authorList>
            <person name="Massaro I."/>
            <person name="Sinha N.R."/>
            <person name="Poethig S."/>
            <person name="Leichty A.R."/>
        </authorList>
    </citation>
    <scope>NUCLEOTIDE SEQUENCE</scope>
    <source>
        <strain evidence="1">Acra3RX</strain>
        <tissue evidence="1">Leaf</tissue>
    </source>
</reference>
<sequence length="130" mass="14990">MKQKVVIKLRCMNNHKLRSKALKITVSFSGVEGARFKGEKKDEIEVIGEGLDIVKLIKMLRKCVAQAELLSVGPFKEENTNRTQDTKRSIPQQLDHRTICYNSQSVPYYPIQHCTTASYQYQDPYYCSIM</sequence>
<accession>A0AAE1MXI1</accession>
<dbReference type="PANTHER" id="PTHR46371">
    <property type="entry name" value="OS04G0464100 PROTEIN"/>
    <property type="match status" value="1"/>
</dbReference>
<dbReference type="Proteomes" id="UP001293593">
    <property type="component" value="Unassembled WGS sequence"/>
</dbReference>
<dbReference type="AlphaFoldDB" id="A0AAE1MXI1"/>
<dbReference type="Gene3D" id="3.30.70.100">
    <property type="match status" value="1"/>
</dbReference>